<dbReference type="EMBL" id="WCLP01000088">
    <property type="protein sequence ID" value="KAB5278606.1"/>
    <property type="molecule type" value="Genomic_DNA"/>
</dbReference>
<feature type="transmembrane region" description="Helical" evidence="1">
    <location>
        <begin position="290"/>
        <end position="311"/>
    </location>
</feature>
<dbReference type="Pfam" id="PF01757">
    <property type="entry name" value="Acyl_transf_3"/>
    <property type="match status" value="1"/>
</dbReference>
<feature type="transmembrane region" description="Helical" evidence="1">
    <location>
        <begin position="261"/>
        <end position="278"/>
    </location>
</feature>
<evidence type="ECO:0000313" key="4">
    <source>
        <dbReference type="Proteomes" id="UP000440773"/>
    </source>
</evidence>
<dbReference type="GO" id="GO:0016747">
    <property type="term" value="F:acyltransferase activity, transferring groups other than amino-acyl groups"/>
    <property type="evidence" value="ECO:0007669"/>
    <property type="project" value="InterPro"/>
</dbReference>
<dbReference type="AlphaFoldDB" id="A0A7J5KY03"/>
<dbReference type="PANTHER" id="PTHR37312:SF1">
    <property type="entry name" value="MEMBRANE-BOUND ACYLTRANSFERASE YKRP-RELATED"/>
    <property type="match status" value="1"/>
</dbReference>
<keyword evidence="3" id="KW-0808">Transferase</keyword>
<dbReference type="InterPro" id="IPR052734">
    <property type="entry name" value="Nod_factor_acetyltransferase"/>
</dbReference>
<gene>
    <name evidence="3" type="ORF">F9962_18225</name>
</gene>
<evidence type="ECO:0000313" key="3">
    <source>
        <dbReference type="EMBL" id="KAB5278606.1"/>
    </source>
</evidence>
<sequence>MKAKNRIEWIDLCKIITMLIVCYDHTIQSIAPEEALKKQFFVGSISFHMPLFMLLSGYFINLEKIRTNKISFFCFLKFKHLMIPAFSWYLIQCCLFREIPGVKASLESYWFLSCLFFSFCILAFITKVTTNNLMVFIAACIITYFTPYCYFVKINFLMPFLAMGYWLNKQSKYLNWKFILPILLIYIILYQHWTFEDSVYISPIRFHNFSSIIPISYIAIFRFVIAVTGSLSIIYGCILLTKYFKDNIIIKKLIHYGKYTLCIYTIHFVFIKFLKSIFDKHLWSNEYPLVLFSILISALIVILTLSIASLLRYNYYTRKILLGEF</sequence>
<feature type="transmembrane region" description="Helical" evidence="1">
    <location>
        <begin position="132"/>
        <end position="152"/>
    </location>
</feature>
<feature type="transmembrane region" description="Helical" evidence="1">
    <location>
        <begin position="173"/>
        <end position="193"/>
    </location>
</feature>
<keyword evidence="1" id="KW-0472">Membrane</keyword>
<proteinExistence type="predicted"/>
<protein>
    <submittedName>
        <fullName evidence="3">Acyltransferase</fullName>
    </submittedName>
</protein>
<evidence type="ECO:0000256" key="1">
    <source>
        <dbReference type="SAM" id="Phobius"/>
    </source>
</evidence>
<keyword evidence="1" id="KW-0812">Transmembrane</keyword>
<dbReference type="Proteomes" id="UP000440773">
    <property type="component" value="Unassembled WGS sequence"/>
</dbReference>
<name>A0A7J5KY03_BACSE</name>
<keyword evidence="3" id="KW-0012">Acyltransferase</keyword>
<feature type="domain" description="Acyltransferase 3" evidence="2">
    <location>
        <begin position="8"/>
        <end position="305"/>
    </location>
</feature>
<evidence type="ECO:0000259" key="2">
    <source>
        <dbReference type="Pfam" id="PF01757"/>
    </source>
</evidence>
<feature type="transmembrane region" description="Helical" evidence="1">
    <location>
        <begin position="109"/>
        <end position="126"/>
    </location>
</feature>
<keyword evidence="1" id="KW-1133">Transmembrane helix</keyword>
<reference evidence="3 4" key="1">
    <citation type="journal article" date="2019" name="Nat. Med.">
        <title>A library of human gut bacterial isolates paired with longitudinal multiomics data enables mechanistic microbiome research.</title>
        <authorList>
            <person name="Poyet M."/>
            <person name="Groussin M."/>
            <person name="Gibbons S.M."/>
            <person name="Avila-Pacheco J."/>
            <person name="Jiang X."/>
            <person name="Kearney S.M."/>
            <person name="Perrotta A.R."/>
            <person name="Berdy B."/>
            <person name="Zhao S."/>
            <person name="Lieberman T.D."/>
            <person name="Swanson P.K."/>
            <person name="Smith M."/>
            <person name="Roesemann S."/>
            <person name="Alexander J.E."/>
            <person name="Rich S.A."/>
            <person name="Livny J."/>
            <person name="Vlamakis H."/>
            <person name="Clish C."/>
            <person name="Bullock K."/>
            <person name="Deik A."/>
            <person name="Scott J."/>
            <person name="Pierce K.A."/>
            <person name="Xavier R.J."/>
            <person name="Alm E.J."/>
        </authorList>
    </citation>
    <scope>NUCLEOTIDE SEQUENCE [LARGE SCALE GENOMIC DNA]</scope>
    <source>
        <strain evidence="3 4">BIOML-A17</strain>
    </source>
</reference>
<dbReference type="PANTHER" id="PTHR37312">
    <property type="entry name" value="MEMBRANE-BOUND ACYLTRANSFERASE YKRP-RELATED"/>
    <property type="match status" value="1"/>
</dbReference>
<accession>A0A7J5KY03</accession>
<dbReference type="InterPro" id="IPR002656">
    <property type="entry name" value="Acyl_transf_3_dom"/>
</dbReference>
<dbReference type="RefSeq" id="WP_151871022.1">
    <property type="nucleotide sequence ID" value="NZ_WCLO01000088.1"/>
</dbReference>
<feature type="transmembrane region" description="Helical" evidence="1">
    <location>
        <begin position="40"/>
        <end position="60"/>
    </location>
</feature>
<comment type="caution">
    <text evidence="3">The sequence shown here is derived from an EMBL/GenBank/DDBJ whole genome shotgun (WGS) entry which is preliminary data.</text>
</comment>
<feature type="transmembrane region" description="Helical" evidence="1">
    <location>
        <begin position="80"/>
        <end position="97"/>
    </location>
</feature>
<organism evidence="3 4">
    <name type="scientific">Bacteroides stercoris</name>
    <dbReference type="NCBI Taxonomy" id="46506"/>
    <lineage>
        <taxon>Bacteria</taxon>
        <taxon>Pseudomonadati</taxon>
        <taxon>Bacteroidota</taxon>
        <taxon>Bacteroidia</taxon>
        <taxon>Bacteroidales</taxon>
        <taxon>Bacteroidaceae</taxon>
        <taxon>Bacteroides</taxon>
    </lineage>
</organism>
<feature type="transmembrane region" description="Helical" evidence="1">
    <location>
        <begin position="213"/>
        <end position="240"/>
    </location>
</feature>